<gene>
    <name evidence="1" type="ORF">TPAB3V08_LOCUS7275</name>
</gene>
<keyword evidence="2" id="KW-1185">Reference proteome</keyword>
<accession>A0ABN7P4L6</accession>
<reference evidence="1" key="1">
    <citation type="submission" date="2021-03" db="EMBL/GenBank/DDBJ databases">
        <authorList>
            <person name="Tran Van P."/>
        </authorList>
    </citation>
    <scope>NUCLEOTIDE SEQUENCE</scope>
</reference>
<evidence type="ECO:0000313" key="2">
    <source>
        <dbReference type="Proteomes" id="UP001153148"/>
    </source>
</evidence>
<evidence type="ECO:0000313" key="1">
    <source>
        <dbReference type="EMBL" id="CAG2060318.1"/>
    </source>
</evidence>
<comment type="caution">
    <text evidence="1">The sequence shown here is derived from an EMBL/GenBank/DDBJ whole genome shotgun (WGS) entry which is preliminary data.</text>
</comment>
<sequence>MQLCDAVSHSATHCSTHRYITSFGNQSSSQRCIVLSPINGEADRVSPVKQSLVVALFWRIILEVVC</sequence>
<organism evidence="1 2">
    <name type="scientific">Timema podura</name>
    <name type="common">Walking stick</name>
    <dbReference type="NCBI Taxonomy" id="61482"/>
    <lineage>
        <taxon>Eukaryota</taxon>
        <taxon>Metazoa</taxon>
        <taxon>Ecdysozoa</taxon>
        <taxon>Arthropoda</taxon>
        <taxon>Hexapoda</taxon>
        <taxon>Insecta</taxon>
        <taxon>Pterygota</taxon>
        <taxon>Neoptera</taxon>
        <taxon>Polyneoptera</taxon>
        <taxon>Phasmatodea</taxon>
        <taxon>Timematodea</taxon>
        <taxon>Timematoidea</taxon>
        <taxon>Timematidae</taxon>
        <taxon>Timema</taxon>
    </lineage>
</organism>
<name>A0ABN7P4L6_TIMPD</name>
<proteinExistence type="predicted"/>
<dbReference type="Proteomes" id="UP001153148">
    <property type="component" value="Unassembled WGS sequence"/>
</dbReference>
<dbReference type="EMBL" id="CAJPIN010012063">
    <property type="protein sequence ID" value="CAG2060318.1"/>
    <property type="molecule type" value="Genomic_DNA"/>
</dbReference>
<protein>
    <submittedName>
        <fullName evidence="1">Uncharacterized protein</fullName>
    </submittedName>
</protein>